<evidence type="ECO:0000256" key="1">
    <source>
        <dbReference type="RuleBase" id="RU363097"/>
    </source>
</evidence>
<dbReference type="EC" id="1.2.1.84" evidence="1"/>
<reference evidence="3 4" key="1">
    <citation type="journal article" date="2014" name="Nat. Commun.">
        <title>Multiple recent horizontal transfers of a large genomic region in cheese making fungi.</title>
        <authorList>
            <person name="Cheeseman K."/>
            <person name="Ropars J."/>
            <person name="Renault P."/>
            <person name="Dupont J."/>
            <person name="Gouzy J."/>
            <person name="Branca A."/>
            <person name="Abraham A.L."/>
            <person name="Ceppi M."/>
            <person name="Conseiller E."/>
            <person name="Debuchy R."/>
            <person name="Malagnac F."/>
            <person name="Goarin A."/>
            <person name="Silar P."/>
            <person name="Lacoste S."/>
            <person name="Sallet E."/>
            <person name="Bensimon A."/>
            <person name="Giraud T."/>
            <person name="Brygoo Y."/>
        </authorList>
    </citation>
    <scope>NUCLEOTIDE SEQUENCE [LARGE SCALE GENOMIC DNA]</scope>
    <source>
        <strain evidence="4">FM 013</strain>
    </source>
</reference>
<comment type="catalytic activity">
    <reaction evidence="1">
        <text>a long-chain fatty acyl-CoA + 2 NADPH + 2 H(+) = a long-chain primary fatty alcohol + 2 NADP(+) + CoA</text>
        <dbReference type="Rhea" id="RHEA:52716"/>
        <dbReference type="ChEBI" id="CHEBI:15378"/>
        <dbReference type="ChEBI" id="CHEBI:57287"/>
        <dbReference type="ChEBI" id="CHEBI:57783"/>
        <dbReference type="ChEBI" id="CHEBI:58349"/>
        <dbReference type="ChEBI" id="CHEBI:77396"/>
        <dbReference type="ChEBI" id="CHEBI:83139"/>
        <dbReference type="EC" id="1.2.1.84"/>
    </reaction>
</comment>
<dbReference type="STRING" id="1429867.A0A0G4P6N5"/>
<dbReference type="Gene3D" id="3.40.50.720">
    <property type="entry name" value="NAD(P)-binding Rossmann-like Domain"/>
    <property type="match status" value="1"/>
</dbReference>
<evidence type="ECO:0000259" key="2">
    <source>
        <dbReference type="Pfam" id="PF07993"/>
    </source>
</evidence>
<dbReference type="GO" id="GO:0102965">
    <property type="term" value="F:alcohol-forming long-chain fatty acyl-CoA reductase activity"/>
    <property type="evidence" value="ECO:0007669"/>
    <property type="project" value="UniProtKB-EC"/>
</dbReference>
<proteinExistence type="inferred from homology"/>
<evidence type="ECO:0000313" key="4">
    <source>
        <dbReference type="Proteomes" id="UP000053732"/>
    </source>
</evidence>
<comment type="function">
    <text evidence="1">Catalyzes the reduction of fatty acyl-CoA to fatty alcohols.</text>
</comment>
<dbReference type="InterPro" id="IPR013120">
    <property type="entry name" value="FAR_NAD-bd"/>
</dbReference>
<keyword evidence="4" id="KW-1185">Reference proteome</keyword>
<dbReference type="EMBL" id="HG793139">
    <property type="protein sequence ID" value="CRL21985.1"/>
    <property type="molecule type" value="Genomic_DNA"/>
</dbReference>
<organism evidence="3 4">
    <name type="scientific">Penicillium camemberti (strain FM 013)</name>
    <dbReference type="NCBI Taxonomy" id="1429867"/>
    <lineage>
        <taxon>Eukaryota</taxon>
        <taxon>Fungi</taxon>
        <taxon>Dikarya</taxon>
        <taxon>Ascomycota</taxon>
        <taxon>Pezizomycotina</taxon>
        <taxon>Eurotiomycetes</taxon>
        <taxon>Eurotiomycetidae</taxon>
        <taxon>Eurotiales</taxon>
        <taxon>Aspergillaceae</taxon>
        <taxon>Penicillium</taxon>
    </lineage>
</organism>
<accession>A0A0G4P6N5</accession>
<dbReference type="GO" id="GO:0080019">
    <property type="term" value="F:alcohol-forming very long-chain fatty acyl-CoA reductase activity"/>
    <property type="evidence" value="ECO:0007669"/>
    <property type="project" value="InterPro"/>
</dbReference>
<dbReference type="Pfam" id="PF07993">
    <property type="entry name" value="NAD_binding_4"/>
    <property type="match status" value="1"/>
</dbReference>
<comment type="similarity">
    <text evidence="1">Belongs to the fatty acyl-CoA reductase family.</text>
</comment>
<keyword evidence="1" id="KW-0521">NADP</keyword>
<dbReference type="GO" id="GO:0035336">
    <property type="term" value="P:long-chain fatty-acyl-CoA metabolic process"/>
    <property type="evidence" value="ECO:0007669"/>
    <property type="project" value="TreeGrafter"/>
</dbReference>
<dbReference type="InterPro" id="IPR026055">
    <property type="entry name" value="FAR"/>
</dbReference>
<keyword evidence="1" id="KW-0444">Lipid biosynthesis</keyword>
<name>A0A0G4P6N5_PENC3</name>
<dbReference type="SUPFAM" id="SSF51735">
    <property type="entry name" value="NAD(P)-binding Rossmann-fold domains"/>
    <property type="match status" value="1"/>
</dbReference>
<dbReference type="GO" id="GO:0005777">
    <property type="term" value="C:peroxisome"/>
    <property type="evidence" value="ECO:0007669"/>
    <property type="project" value="TreeGrafter"/>
</dbReference>
<gene>
    <name evidence="3" type="ORF">PCAMFM013_S006g000525</name>
</gene>
<sequence>MWEYYEGKSILVTGGSGFLGTAIVHRLLTSTSVSRIYLVCRGGNEKLQSRWREWLPGDTVDKLCDPSRLVVLDGDIHLPSLGLSQSELELIRNNTNIIIHAASAINLGSRLKRVSDSIIEASEMMVNLAFTCKSLHRFVYVSSAYSNTHLYYRSHESDVQINEDIYTLENQYDILDELNEVRKHGTSQAYEAENFPWAYAYAKHLTERLLQHRFNEHASNEQLLIVRPGIIGPSQCLPFPGYIMPMSSPYTMLAAAFALVPSRTIKIASKMEDPDAGVTGDEVPVDVVADRLLCHLALGTSGCIHAVSGVRSRLKLETWRRSLMKLRRIPWGLQPLWVDADWKSTNQHWISRLYAVCGASFAFSEKKTIEMCKKIPEKEQQNLQLFTQIDTSENLLTQTEGIRYAMDQYARKSTIAWIIVWLFYSDFGKIDNTTGSPEQRSVK</sequence>
<dbReference type="InterPro" id="IPR036291">
    <property type="entry name" value="NAD(P)-bd_dom_sf"/>
</dbReference>
<keyword evidence="1" id="KW-0443">Lipid metabolism</keyword>
<dbReference type="PANTHER" id="PTHR11011">
    <property type="entry name" value="MALE STERILITY PROTEIN 2-RELATED"/>
    <property type="match status" value="1"/>
</dbReference>
<dbReference type="Proteomes" id="UP000053732">
    <property type="component" value="Unassembled WGS sequence"/>
</dbReference>
<dbReference type="PANTHER" id="PTHR11011:SF45">
    <property type="entry name" value="FATTY ACYL-COA REDUCTASE CG8306-RELATED"/>
    <property type="match status" value="1"/>
</dbReference>
<feature type="domain" description="Thioester reductase (TE)" evidence="2">
    <location>
        <begin position="12"/>
        <end position="290"/>
    </location>
</feature>
<protein>
    <recommendedName>
        <fullName evidence="1">Fatty acyl-CoA reductase</fullName>
        <ecNumber evidence="1">1.2.1.84</ecNumber>
    </recommendedName>
</protein>
<evidence type="ECO:0000313" key="3">
    <source>
        <dbReference type="EMBL" id="CRL21985.1"/>
    </source>
</evidence>
<dbReference type="AlphaFoldDB" id="A0A0G4P6N5"/>
<keyword evidence="1" id="KW-0560">Oxidoreductase</keyword>